<dbReference type="AlphaFoldDB" id="A0A1Y3B7A9"/>
<dbReference type="GO" id="GO:0004726">
    <property type="term" value="F:non-membrane spanning protein tyrosine phosphatase activity"/>
    <property type="evidence" value="ECO:0007669"/>
    <property type="project" value="TreeGrafter"/>
</dbReference>
<keyword evidence="3" id="KW-0597">Phosphoprotein</keyword>
<gene>
    <name evidence="8" type="ORF">BLA29_015183</name>
</gene>
<dbReference type="InterPro" id="IPR029021">
    <property type="entry name" value="Prot-tyrosine_phosphatase-like"/>
</dbReference>
<evidence type="ECO:0000313" key="9">
    <source>
        <dbReference type="Proteomes" id="UP000194236"/>
    </source>
</evidence>
<dbReference type="PANTHER" id="PTHR46047:SF3">
    <property type="entry name" value="TYROSINE-PROTEIN PHOSPHATASE NON-RECEPTOR TYPE 61F"/>
    <property type="match status" value="1"/>
</dbReference>
<keyword evidence="6" id="KW-0472">Membrane</keyword>
<proteinExistence type="predicted"/>
<dbReference type="InterPro" id="IPR051985">
    <property type="entry name" value="NR_tyrosine_phosphatase"/>
</dbReference>
<evidence type="ECO:0000256" key="3">
    <source>
        <dbReference type="ARBA" id="ARBA00022553"/>
    </source>
</evidence>
<feature type="non-terminal residue" evidence="8">
    <location>
        <position position="41"/>
    </location>
</feature>
<dbReference type="GO" id="GO:0005634">
    <property type="term" value="C:nucleus"/>
    <property type="evidence" value="ECO:0007669"/>
    <property type="project" value="TreeGrafter"/>
</dbReference>
<dbReference type="SUPFAM" id="SSF52799">
    <property type="entry name" value="(Phosphotyrosine protein) phosphatases II"/>
    <property type="match status" value="1"/>
</dbReference>
<comment type="subcellular location">
    <subcellularLocation>
        <location evidence="1">Endomembrane system</location>
    </subcellularLocation>
</comment>
<evidence type="ECO:0000256" key="5">
    <source>
        <dbReference type="ARBA" id="ARBA00022912"/>
    </source>
</evidence>
<sequence length="41" mass="4870">MLLAHQLIVIIYLHRQGPLPNTSGHFWLMIWEQKSRAILML</sequence>
<dbReference type="InterPro" id="IPR000242">
    <property type="entry name" value="PTP_cat"/>
</dbReference>
<dbReference type="GO" id="GO:0005737">
    <property type="term" value="C:cytoplasm"/>
    <property type="evidence" value="ECO:0007669"/>
    <property type="project" value="TreeGrafter"/>
</dbReference>
<dbReference type="EMBL" id="MUJZ01035939">
    <property type="protein sequence ID" value="OTF76750.1"/>
    <property type="molecule type" value="Genomic_DNA"/>
</dbReference>
<dbReference type="Proteomes" id="UP000194236">
    <property type="component" value="Unassembled WGS sequence"/>
</dbReference>
<keyword evidence="5" id="KW-0904">Protein phosphatase</keyword>
<protein>
    <recommendedName>
        <fullName evidence="2">protein-tyrosine-phosphatase</fullName>
        <ecNumber evidence="2">3.1.3.48</ecNumber>
    </recommendedName>
</protein>
<evidence type="ECO:0000256" key="2">
    <source>
        <dbReference type="ARBA" id="ARBA00013064"/>
    </source>
</evidence>
<evidence type="ECO:0000256" key="6">
    <source>
        <dbReference type="ARBA" id="ARBA00023136"/>
    </source>
</evidence>
<evidence type="ECO:0000259" key="7">
    <source>
        <dbReference type="PROSITE" id="PS50055"/>
    </source>
</evidence>
<dbReference type="GO" id="GO:0012505">
    <property type="term" value="C:endomembrane system"/>
    <property type="evidence" value="ECO:0007669"/>
    <property type="project" value="UniProtKB-SubCell"/>
</dbReference>
<feature type="domain" description="Tyrosine-protein phosphatase" evidence="7">
    <location>
        <begin position="12"/>
        <end position="41"/>
    </location>
</feature>
<organism evidence="8 9">
    <name type="scientific">Euroglyphus maynei</name>
    <name type="common">Mayne's house dust mite</name>
    <dbReference type="NCBI Taxonomy" id="6958"/>
    <lineage>
        <taxon>Eukaryota</taxon>
        <taxon>Metazoa</taxon>
        <taxon>Ecdysozoa</taxon>
        <taxon>Arthropoda</taxon>
        <taxon>Chelicerata</taxon>
        <taxon>Arachnida</taxon>
        <taxon>Acari</taxon>
        <taxon>Acariformes</taxon>
        <taxon>Sarcoptiformes</taxon>
        <taxon>Astigmata</taxon>
        <taxon>Psoroptidia</taxon>
        <taxon>Analgoidea</taxon>
        <taxon>Pyroglyphidae</taxon>
        <taxon>Pyroglyphinae</taxon>
        <taxon>Euroglyphus</taxon>
    </lineage>
</organism>
<name>A0A1Y3B7A9_EURMA</name>
<evidence type="ECO:0000256" key="4">
    <source>
        <dbReference type="ARBA" id="ARBA00022801"/>
    </source>
</evidence>
<dbReference type="EC" id="3.1.3.48" evidence="2"/>
<dbReference type="Gene3D" id="3.90.190.10">
    <property type="entry name" value="Protein tyrosine phosphatase superfamily"/>
    <property type="match status" value="1"/>
</dbReference>
<comment type="caution">
    <text evidence="8">The sequence shown here is derived from an EMBL/GenBank/DDBJ whole genome shotgun (WGS) entry which is preliminary data.</text>
</comment>
<dbReference type="OrthoDB" id="9450131at2759"/>
<dbReference type="Pfam" id="PF00102">
    <property type="entry name" value="Y_phosphatase"/>
    <property type="match status" value="1"/>
</dbReference>
<dbReference type="PROSITE" id="PS50055">
    <property type="entry name" value="TYR_PHOSPHATASE_PTP"/>
    <property type="match status" value="1"/>
</dbReference>
<keyword evidence="4" id="KW-0378">Hydrolase</keyword>
<keyword evidence="9" id="KW-1185">Reference proteome</keyword>
<evidence type="ECO:0000313" key="8">
    <source>
        <dbReference type="EMBL" id="OTF76750.1"/>
    </source>
</evidence>
<accession>A0A1Y3B7A9</accession>
<dbReference type="GO" id="GO:0046426">
    <property type="term" value="P:negative regulation of receptor signaling pathway via JAK-STAT"/>
    <property type="evidence" value="ECO:0007669"/>
    <property type="project" value="TreeGrafter"/>
</dbReference>
<evidence type="ECO:0000256" key="1">
    <source>
        <dbReference type="ARBA" id="ARBA00004308"/>
    </source>
</evidence>
<dbReference type="GO" id="GO:0019901">
    <property type="term" value="F:protein kinase binding"/>
    <property type="evidence" value="ECO:0007669"/>
    <property type="project" value="TreeGrafter"/>
</dbReference>
<reference evidence="8 9" key="1">
    <citation type="submission" date="2017-03" db="EMBL/GenBank/DDBJ databases">
        <title>Genome Survey of Euroglyphus maynei.</title>
        <authorList>
            <person name="Arlian L.G."/>
            <person name="Morgan M.S."/>
            <person name="Rider S.D."/>
        </authorList>
    </citation>
    <scope>NUCLEOTIDE SEQUENCE [LARGE SCALE GENOMIC DNA]</scope>
    <source>
        <strain evidence="8">Arlian Lab</strain>
        <tissue evidence="8">Whole body</tissue>
    </source>
</reference>
<dbReference type="GO" id="GO:0070373">
    <property type="term" value="P:negative regulation of ERK1 and ERK2 cascade"/>
    <property type="evidence" value="ECO:0007669"/>
    <property type="project" value="TreeGrafter"/>
</dbReference>
<dbReference type="PANTHER" id="PTHR46047">
    <property type="entry name" value="TYROSINE-PROTEIN PHOSPHATASE NON-RECEPTOR TYPE 61F"/>
    <property type="match status" value="1"/>
</dbReference>